<dbReference type="EMBL" id="BAAAYV010000009">
    <property type="protein sequence ID" value="GAA3659603.1"/>
    <property type="molecule type" value="Genomic_DNA"/>
</dbReference>
<feature type="region of interest" description="Disordered" evidence="4">
    <location>
        <begin position="1649"/>
        <end position="1683"/>
    </location>
</feature>
<dbReference type="PROSITE" id="PS50853">
    <property type="entry name" value="FN3"/>
    <property type="match status" value="3"/>
</dbReference>
<dbReference type="SUPFAM" id="SSF49265">
    <property type="entry name" value="Fibronectin type III"/>
    <property type="match status" value="3"/>
</dbReference>
<evidence type="ECO:0000256" key="2">
    <source>
        <dbReference type="ARBA" id="ARBA00023295"/>
    </source>
</evidence>
<dbReference type="Gene3D" id="2.60.40.10">
    <property type="entry name" value="Immunoglobulins"/>
    <property type="match status" value="4"/>
</dbReference>
<protein>
    <submittedName>
        <fullName evidence="6">Ig-like domain-containing protein</fullName>
    </submittedName>
</protein>
<keyword evidence="3" id="KW-0119">Carbohydrate metabolism</keyword>
<feature type="domain" description="Fibronectin type-III" evidence="5">
    <location>
        <begin position="1672"/>
        <end position="1773"/>
    </location>
</feature>
<dbReference type="Pfam" id="PF00041">
    <property type="entry name" value="fn3"/>
    <property type="match status" value="2"/>
</dbReference>
<dbReference type="PRINTS" id="PR00014">
    <property type="entry name" value="FNTYPEIII"/>
</dbReference>
<feature type="compositionally biased region" description="Polar residues" evidence="4">
    <location>
        <begin position="1938"/>
        <end position="1952"/>
    </location>
</feature>
<evidence type="ECO:0000313" key="7">
    <source>
        <dbReference type="Proteomes" id="UP001410795"/>
    </source>
</evidence>
<organism evidence="6 7">
    <name type="scientific">Microbacterium marinilacus</name>
    <dbReference type="NCBI Taxonomy" id="415209"/>
    <lineage>
        <taxon>Bacteria</taxon>
        <taxon>Bacillati</taxon>
        <taxon>Actinomycetota</taxon>
        <taxon>Actinomycetes</taxon>
        <taxon>Micrococcales</taxon>
        <taxon>Microbacteriaceae</taxon>
        <taxon>Microbacterium</taxon>
    </lineage>
</organism>
<gene>
    <name evidence="6" type="ORF">GCM10022202_20460</name>
</gene>
<dbReference type="InterPro" id="IPR003961">
    <property type="entry name" value="FN3_dom"/>
</dbReference>
<feature type="region of interest" description="Disordered" evidence="4">
    <location>
        <begin position="1558"/>
        <end position="1583"/>
    </location>
</feature>
<dbReference type="Gene3D" id="2.60.40.3440">
    <property type="match status" value="1"/>
</dbReference>
<proteinExistence type="predicted"/>
<keyword evidence="7" id="KW-1185">Reference proteome</keyword>
<dbReference type="NCBIfam" id="NF012211">
    <property type="entry name" value="tand_rpt_95"/>
    <property type="match status" value="1"/>
</dbReference>
<reference evidence="7" key="1">
    <citation type="journal article" date="2019" name="Int. J. Syst. Evol. Microbiol.">
        <title>The Global Catalogue of Microorganisms (GCM) 10K type strain sequencing project: providing services to taxonomists for standard genome sequencing and annotation.</title>
        <authorList>
            <consortium name="The Broad Institute Genomics Platform"/>
            <consortium name="The Broad Institute Genome Sequencing Center for Infectious Disease"/>
            <person name="Wu L."/>
            <person name="Ma J."/>
        </authorList>
    </citation>
    <scope>NUCLEOTIDE SEQUENCE [LARGE SCALE GENOMIC DNA]</scope>
    <source>
        <strain evidence="7">JCM 16546</strain>
    </source>
</reference>
<dbReference type="SMART" id="SM00060">
    <property type="entry name" value="FN3"/>
    <property type="match status" value="4"/>
</dbReference>
<evidence type="ECO:0000256" key="1">
    <source>
        <dbReference type="ARBA" id="ARBA00022737"/>
    </source>
</evidence>
<evidence type="ECO:0000256" key="4">
    <source>
        <dbReference type="SAM" id="MobiDB-lite"/>
    </source>
</evidence>
<comment type="caution">
    <text evidence="6">The sequence shown here is derived from an EMBL/GenBank/DDBJ whole genome shotgun (WGS) entry which is preliminary data.</text>
</comment>
<feature type="domain" description="Fibronectin type-III" evidence="5">
    <location>
        <begin position="1575"/>
        <end position="1670"/>
    </location>
</feature>
<feature type="region of interest" description="Disordered" evidence="4">
    <location>
        <begin position="1938"/>
        <end position="1970"/>
    </location>
</feature>
<dbReference type="InterPro" id="IPR036116">
    <property type="entry name" value="FN3_sf"/>
</dbReference>
<feature type="region of interest" description="Disordered" evidence="4">
    <location>
        <begin position="368"/>
        <end position="412"/>
    </location>
</feature>
<keyword evidence="1" id="KW-0677">Repeat</keyword>
<keyword evidence="3" id="KW-0624">Polysaccharide degradation</keyword>
<feature type="domain" description="Fibronectin type-III" evidence="5">
    <location>
        <begin position="1482"/>
        <end position="1574"/>
    </location>
</feature>
<dbReference type="InterPro" id="IPR050964">
    <property type="entry name" value="Striated_Muscle_Regulatory"/>
</dbReference>
<name>A0ABP7BHU3_9MICO</name>
<sequence>MTAMSWLHVRPRTLAGAAIVSVAAIGITTMAVAYEGNPTTELELNDGAVWITKTDQQLVGHFNAESEVLDGRFAAPTADYDVLQDGDRALVHDLGDDTLGAIDTAAVALGESVQLPADALVDYAASTIAVLDVAKGALHVVPYGGLGEFSVAAAKPVLDKLGENAVVTVGRDGTVYAVSPERSTLYTLPVTPEGDVDKDTIREQELEGVGEGAVLSITSVGEVPVLLDEDAGAVIVPDGPTLPLDEPDDARLALDAADGDAVVVATRTQLLRLPLDGSDPTATPAGATSGTPAEPVWLNGCAYGAWMESGRFLRDCVGEADDLSSAIRDYKAGGELRFRVNRDVVMLNDVMSGAAWLASDVLQKVDNWDDLTPPKGDGVENPDPTTVQVPDPSPPDRGEDNTPPIANPDRFGVRAGASTILPVLDNDSDPDGDVLVISLPDGSPPGVEVQLINDGTSLQIAVPAGVTSVDSFRYEISDGRPGGTAETTVGIDVHPDAENAAPKQLREIAVPVETGSSVTYNVLPDWIDPDGDNIYLESVTPAEGDEAEFTADGRITYRAISGNQGPTDVNITVSDGDASMTGVFKLDVRASGSTPPLATADHMVVRAGQQGTVAPLANDLSASDEPLELTQVSEVQGASIVTDYASDTFTFESGTVGTYYVDYLVTTSGTAPVPGIVRVDVIEPVESDDPPVAVRDVALLPVGGDALVNVLANDSDPAGGVLVVQSVEAAEDSGVSVSVLGHESLRVTDRGMTTEGGEVTIRYTISNGAASAEGEVVVIALPSPSKLRAPVVNPDSAVVRVGDVVTIPVLENDYHPNDDEFHVDPELVEVPDPAAGEAFVSQDGVRFRAGDQPGTVYVTYAAVDSTGQRAATQVAIQVMPLDDENNNTPRPEDIEARALAGTQTTIAIPLDRIDGDGDSVELIGLASGPKKGTIVETGADRLVYEAFRDASGLDTFAYRVRDPFGAEATATIRVGIAPAAAQNQQPYAVRDSLAMRPGRVVAAPVLENDSDPDGDRFGLIQGAEGLILGEDPAVEAEAVGNRVIVTAPDRELETSLQYTIEDARGARAQGVLQITVDEDVPLQSPIARDDRVLIGDIDPESQTAEIPLLENDEDPDGTAEALEIALETDDGAELIGDGSARVSVQETRRLIGYTVTDEDGQSSKAFIHVPGQEDLRPTLLDTEPAQVQSGKSITLPLADYVKAASGNSVRLTEAEKVTSGHGDGSSLVVDAQTLTYTSAYRYSGSDAVTFEVTDGSGPDDPKGRVSTLSIPITVTAPVNEPPEMVGASVRVGAGDTEPGVVELSGLATDIDNDPLTFELVEVPDGIEAAIEGSTLSVTAEADQKGTVGTITVGVDDGEENPESPEPVTAPIEVTVTASTRELPVATDDTFAEWNQGETLTVPVLDNDVNPFAGEAPLTVTNAQLEVGSSQDASVEFDDDSVSITPAEDFHGRLVVRYQVEDQTGDPDRTAEARVNVTVQGRPDAPPKASVSNVQSRQLTLTWRPPADNGASITEYRVTAVKGGEYETVCPETTCTLTGLTNNVTYAFAVTAVNKVGESDASPASQEGRPDVRPHVPAAPQLPQFRDGGLQVTWKAPGNEGSPITKYELEITPAPPNGVNTKTVPAGATQLWWDGLANGTAYTVRVRAHNSAPDPSDWSPQSGTNIPAKPPAAPGAASVKRQSSIGSTAGGVEVTWPAVQGADAGGDAVDTYQVQAYRGGNAYGDVHSTSGTRYVVTLPASTADYTFQVRAKNKAGWGAWSKASTPLRQFTSPTAPGTPNVKAGDGWVEASWSAATAEGASSGEIQYSYSVNGGAWTPVGTATSATIGGLQNGTSYRVAVRAHAVAGGVQSESGPASAQSSAAVPFGPPAAPAAQAVPSGAENRAITYSWSSPANSNGRDITALEISVDGGAWQSRPLSDSEQVQYDYEQTHTIAVRVQNSEGQWSAETSASGRTADRPKPAATVSASERNRGVGDGCNGRCHYLQLNYENFPAGDYSIVCRDYNDGGSGFATVKRTLSGAGSSELGCFYGFEGKEVWLDVTGPNGFSLSTPRWIYQHPS</sequence>
<evidence type="ECO:0000313" key="6">
    <source>
        <dbReference type="EMBL" id="GAA3659603.1"/>
    </source>
</evidence>
<dbReference type="PANTHER" id="PTHR13817:SF73">
    <property type="entry name" value="FIBRONECTIN TYPE-III DOMAIN-CONTAINING PROTEIN"/>
    <property type="match status" value="1"/>
</dbReference>
<dbReference type="PANTHER" id="PTHR13817">
    <property type="entry name" value="TITIN"/>
    <property type="match status" value="1"/>
</dbReference>
<keyword evidence="2" id="KW-0378">Hydrolase</keyword>
<dbReference type="Proteomes" id="UP001410795">
    <property type="component" value="Unassembled WGS sequence"/>
</dbReference>
<accession>A0ABP7BHU3</accession>
<dbReference type="InterPro" id="IPR013783">
    <property type="entry name" value="Ig-like_fold"/>
</dbReference>
<keyword evidence="2" id="KW-0326">Glycosidase</keyword>
<evidence type="ECO:0000256" key="3">
    <source>
        <dbReference type="ARBA" id="ARBA00023326"/>
    </source>
</evidence>
<dbReference type="Pfam" id="PF17963">
    <property type="entry name" value="Big_9"/>
    <property type="match status" value="7"/>
</dbReference>
<dbReference type="CDD" id="cd00063">
    <property type="entry name" value="FN3"/>
    <property type="match status" value="4"/>
</dbReference>
<evidence type="ECO:0000259" key="5">
    <source>
        <dbReference type="PROSITE" id="PS50853"/>
    </source>
</evidence>